<dbReference type="Gene3D" id="1.20.120.1760">
    <property type="match status" value="1"/>
</dbReference>
<dbReference type="GO" id="GO:0016020">
    <property type="term" value="C:membrane"/>
    <property type="evidence" value="ECO:0007669"/>
    <property type="project" value="UniProtKB-SubCell"/>
</dbReference>
<feature type="transmembrane region" description="Helical" evidence="13">
    <location>
        <begin position="125"/>
        <end position="142"/>
    </location>
</feature>
<evidence type="ECO:0000256" key="12">
    <source>
        <dbReference type="RuleBase" id="RU003750"/>
    </source>
</evidence>
<feature type="transmembrane region" description="Helical" evidence="13">
    <location>
        <begin position="12"/>
        <end position="32"/>
    </location>
</feature>
<dbReference type="GO" id="GO:0008444">
    <property type="term" value="F:CDP-diacylglycerol-glycerol-3-phosphate 3-phosphatidyltransferase activity"/>
    <property type="evidence" value="ECO:0007669"/>
    <property type="project" value="UniProtKB-UniRule"/>
</dbReference>
<keyword evidence="8 13" id="KW-0472">Membrane</keyword>
<dbReference type="RefSeq" id="WP_032514286.1">
    <property type="nucleotide sequence ID" value="NZ_JNAJ01000017.1"/>
</dbReference>
<evidence type="ECO:0000256" key="11">
    <source>
        <dbReference type="NCBIfam" id="TIGR00560"/>
    </source>
</evidence>
<keyword evidence="4 12" id="KW-0808">Transferase</keyword>
<evidence type="ECO:0000256" key="4">
    <source>
        <dbReference type="ARBA" id="ARBA00022679"/>
    </source>
</evidence>
<sequence>MLVRKNLQRLALNIPNILSISRLLLVFPLILFLEINRPFYVFILIIIGGLTDYFDGLIARKFDLKTRLGAILDPLSDKVFYLIPLVFLCKNNLIPFWSLTLILFRELIISSLRNITKDGLPASQLGKIKTFFFFISVITFFAPLKVSLLNYLALVFYWIGFILTFLTLFGYLRIKKNLI</sequence>
<dbReference type="InterPro" id="IPR048254">
    <property type="entry name" value="CDP_ALCOHOL_P_TRANSF_CS"/>
</dbReference>
<dbReference type="InterPro" id="IPR000462">
    <property type="entry name" value="CDP-OH_P_trans"/>
</dbReference>
<comment type="caution">
    <text evidence="14">The sequence shown here is derived from an EMBL/GenBank/DDBJ whole genome shotgun (WGS) entry which is preliminary data.</text>
</comment>
<evidence type="ECO:0000256" key="9">
    <source>
        <dbReference type="ARBA" id="ARBA00023209"/>
    </source>
</evidence>
<keyword evidence="6 13" id="KW-1133">Transmembrane helix</keyword>
<feature type="transmembrane region" description="Helical" evidence="13">
    <location>
        <begin position="148"/>
        <end position="172"/>
    </location>
</feature>
<dbReference type="InterPro" id="IPR050324">
    <property type="entry name" value="CDP-alcohol_PTase-I"/>
</dbReference>
<organism evidence="14 15">
    <name type="scientific">Prochlorococcus marinus str. MIT 9116</name>
    <dbReference type="NCBI Taxonomy" id="167544"/>
    <lineage>
        <taxon>Bacteria</taxon>
        <taxon>Bacillati</taxon>
        <taxon>Cyanobacteriota</taxon>
        <taxon>Cyanophyceae</taxon>
        <taxon>Synechococcales</taxon>
        <taxon>Prochlorococcaceae</taxon>
        <taxon>Prochlorococcus</taxon>
    </lineage>
</organism>
<dbReference type="PANTHER" id="PTHR14269">
    <property type="entry name" value="CDP-DIACYLGLYCEROL--GLYCEROL-3-PHOSPHATE 3-PHOSPHATIDYLTRANSFERASE-RELATED"/>
    <property type="match status" value="1"/>
</dbReference>
<feature type="transmembrane region" description="Helical" evidence="13">
    <location>
        <begin position="79"/>
        <end position="104"/>
    </location>
</feature>
<keyword evidence="3" id="KW-0444">Lipid biosynthesis</keyword>
<evidence type="ECO:0000256" key="1">
    <source>
        <dbReference type="ARBA" id="ARBA00004141"/>
    </source>
</evidence>
<proteinExistence type="inferred from homology"/>
<dbReference type="Pfam" id="PF01066">
    <property type="entry name" value="CDP-OH_P_transf"/>
    <property type="match status" value="1"/>
</dbReference>
<dbReference type="GO" id="GO:0046474">
    <property type="term" value="P:glycerophospholipid biosynthetic process"/>
    <property type="evidence" value="ECO:0007669"/>
    <property type="project" value="TreeGrafter"/>
</dbReference>
<keyword evidence="7" id="KW-0443">Lipid metabolism</keyword>
<dbReference type="EMBL" id="JNAJ01000017">
    <property type="protein sequence ID" value="KGF90317.1"/>
    <property type="molecule type" value="Genomic_DNA"/>
</dbReference>
<keyword evidence="9" id="KW-0594">Phospholipid biosynthesis</keyword>
<name>A0A0A1ZL44_PROMR</name>
<evidence type="ECO:0000256" key="10">
    <source>
        <dbReference type="ARBA" id="ARBA00023264"/>
    </source>
</evidence>
<evidence type="ECO:0000313" key="15">
    <source>
        <dbReference type="Proteomes" id="UP000030491"/>
    </source>
</evidence>
<dbReference type="NCBIfam" id="TIGR00560">
    <property type="entry name" value="pgsA"/>
    <property type="match status" value="1"/>
</dbReference>
<keyword evidence="5 13" id="KW-0812">Transmembrane</keyword>
<dbReference type="Proteomes" id="UP000030491">
    <property type="component" value="Unassembled WGS sequence"/>
</dbReference>
<evidence type="ECO:0000256" key="7">
    <source>
        <dbReference type="ARBA" id="ARBA00023098"/>
    </source>
</evidence>
<dbReference type="PROSITE" id="PS00379">
    <property type="entry name" value="CDP_ALCOHOL_P_TRANSF"/>
    <property type="match status" value="1"/>
</dbReference>
<dbReference type="PIRSF" id="PIRSF000847">
    <property type="entry name" value="Phos_ph_gly_syn"/>
    <property type="match status" value="1"/>
</dbReference>
<comment type="subcellular location">
    <subcellularLocation>
        <location evidence="1">Membrane</location>
        <topology evidence="1">Multi-pass membrane protein</topology>
    </subcellularLocation>
</comment>
<feature type="transmembrane region" description="Helical" evidence="13">
    <location>
        <begin position="39"/>
        <end position="59"/>
    </location>
</feature>
<dbReference type="InterPro" id="IPR043130">
    <property type="entry name" value="CDP-OH_PTrfase_TM_dom"/>
</dbReference>
<evidence type="ECO:0000313" key="14">
    <source>
        <dbReference type="EMBL" id="KGF90317.1"/>
    </source>
</evidence>
<evidence type="ECO:0000256" key="13">
    <source>
        <dbReference type="SAM" id="Phobius"/>
    </source>
</evidence>
<protein>
    <recommendedName>
        <fullName evidence="11">CDP-diacylglycerol--glycerol-3-phosphate 3-phosphatidyltransferase</fullName>
        <ecNumber evidence="11">2.7.8.5</ecNumber>
    </recommendedName>
</protein>
<dbReference type="PANTHER" id="PTHR14269:SF62">
    <property type="entry name" value="CDP-DIACYLGLYCEROL--GLYCEROL-3-PHOSPHATE 3-PHOSPHATIDYLTRANSFERASE 1, CHLOROPLASTIC"/>
    <property type="match status" value="1"/>
</dbReference>
<accession>A0A0A1ZL44</accession>
<dbReference type="InterPro" id="IPR004570">
    <property type="entry name" value="Phosphatidylglycerol_P_synth"/>
</dbReference>
<gene>
    <name evidence="14" type="ORF">EU93_1486</name>
</gene>
<dbReference type="EC" id="2.7.8.5" evidence="11"/>
<reference evidence="15" key="1">
    <citation type="journal article" date="2014" name="Sci. Data">
        <title>Genomes of diverse isolates of the marine cyanobacterium Prochlorococcus.</title>
        <authorList>
            <person name="Biller S."/>
            <person name="Berube P."/>
            <person name="Thompson J."/>
            <person name="Kelly L."/>
            <person name="Roggensack S."/>
            <person name="Awad L."/>
            <person name="Roache-Johnson K."/>
            <person name="Ding H."/>
            <person name="Giovannoni S.J."/>
            <person name="Moore L.R."/>
            <person name="Chisholm S.W."/>
        </authorList>
    </citation>
    <scope>NUCLEOTIDE SEQUENCE [LARGE SCALE GENOMIC DNA]</scope>
</reference>
<evidence type="ECO:0000256" key="3">
    <source>
        <dbReference type="ARBA" id="ARBA00022516"/>
    </source>
</evidence>
<evidence type="ECO:0000256" key="5">
    <source>
        <dbReference type="ARBA" id="ARBA00022692"/>
    </source>
</evidence>
<evidence type="ECO:0000256" key="8">
    <source>
        <dbReference type="ARBA" id="ARBA00023136"/>
    </source>
</evidence>
<evidence type="ECO:0000256" key="6">
    <source>
        <dbReference type="ARBA" id="ARBA00022989"/>
    </source>
</evidence>
<evidence type="ECO:0000256" key="2">
    <source>
        <dbReference type="ARBA" id="ARBA00010441"/>
    </source>
</evidence>
<dbReference type="OrthoDB" id="9796672at2"/>
<comment type="similarity">
    <text evidence="2 12">Belongs to the CDP-alcohol phosphatidyltransferase class-I family.</text>
</comment>
<dbReference type="AlphaFoldDB" id="A0A0A1ZL44"/>
<keyword evidence="10" id="KW-1208">Phospholipid metabolism</keyword>